<dbReference type="EMBL" id="CM027681">
    <property type="protein sequence ID" value="KAG0545936.1"/>
    <property type="molecule type" value="Genomic_DNA"/>
</dbReference>
<protein>
    <submittedName>
        <fullName evidence="2">Uncharacterized protein</fullName>
    </submittedName>
</protein>
<comment type="caution">
    <text evidence="2">The sequence shown here is derived from an EMBL/GenBank/DDBJ whole genome shotgun (WGS) entry which is preliminary data.</text>
</comment>
<evidence type="ECO:0000313" key="3">
    <source>
        <dbReference type="Proteomes" id="UP000807115"/>
    </source>
</evidence>
<gene>
    <name evidence="2" type="ORF">BDA96_02G404400</name>
</gene>
<reference evidence="2" key="2">
    <citation type="submission" date="2020-10" db="EMBL/GenBank/DDBJ databases">
        <authorList>
            <person name="Cooper E.A."/>
            <person name="Brenton Z.W."/>
            <person name="Flinn B.S."/>
            <person name="Jenkins J."/>
            <person name="Shu S."/>
            <person name="Flowers D."/>
            <person name="Luo F."/>
            <person name="Wang Y."/>
            <person name="Xia P."/>
            <person name="Barry K."/>
            <person name="Daum C."/>
            <person name="Lipzen A."/>
            <person name="Yoshinaga Y."/>
            <person name="Schmutz J."/>
            <person name="Saski C."/>
            <person name="Vermerris W."/>
            <person name="Kresovich S."/>
        </authorList>
    </citation>
    <scope>NUCLEOTIDE SEQUENCE</scope>
</reference>
<feature type="region of interest" description="Disordered" evidence="1">
    <location>
        <begin position="1"/>
        <end position="72"/>
    </location>
</feature>
<dbReference type="AlphaFoldDB" id="A0A921UY03"/>
<name>A0A921UY03_SORBI</name>
<accession>A0A921UY03</accession>
<sequence>MNTSGWPLHRLSSGRLGLSPGKDGLANKSRSPDRTPTPVFPSLATSQTSRENPKKPSEAFFLSSDPKLSSPRKGRAFSYMRNLIAVLNTVAPHVLEDPHFLERCLLLDGVPASVSPCDLIQSILGVQTAVLVRDSQTGFRIGLLVFFDAIDSAAATIQTPREGLYATCTPATWHDEEVSRSYILDGVADEFVRRCTARMLRSLLPSQYILADEDGEFHLRCVLIGAGRSPISEGAYGLCDLAWKVLFARGMWDRQAGVLVYDDTESTALVARRAPHLLKKRGLQLFDSSLFPLLADPADRDATLLRRLLPQCVIDDDESYRRRVLLFTGLDTQKLDAADLAHFLRFETDLVHTVEAVIIHRSEGLIVVVLGSSEDTMCLLQTPEETWIRFFGQKPSFASAFGFESASSDISPEQQSDRMEARYWMETAAFQRVRDWMSDQEARLSDGDTIGILHCLIRSCTLVSPDSVLRGDFPERSLLLSGVVEGTSCFDLSVRLSVFGDLYNVALDKSGLALAVFRCWHSAARLLREPQNTWAGLGFVECSRVPDAHHAGVIAQDVMAQLLQ</sequence>
<organism evidence="2 3">
    <name type="scientific">Sorghum bicolor</name>
    <name type="common">Sorghum</name>
    <name type="synonym">Sorghum vulgare</name>
    <dbReference type="NCBI Taxonomy" id="4558"/>
    <lineage>
        <taxon>Eukaryota</taxon>
        <taxon>Viridiplantae</taxon>
        <taxon>Streptophyta</taxon>
        <taxon>Embryophyta</taxon>
        <taxon>Tracheophyta</taxon>
        <taxon>Spermatophyta</taxon>
        <taxon>Magnoliopsida</taxon>
        <taxon>Liliopsida</taxon>
        <taxon>Poales</taxon>
        <taxon>Poaceae</taxon>
        <taxon>PACMAD clade</taxon>
        <taxon>Panicoideae</taxon>
        <taxon>Andropogonodae</taxon>
        <taxon>Andropogoneae</taxon>
        <taxon>Sorghinae</taxon>
        <taxon>Sorghum</taxon>
    </lineage>
</organism>
<feature type="compositionally biased region" description="Low complexity" evidence="1">
    <location>
        <begin position="10"/>
        <end position="19"/>
    </location>
</feature>
<evidence type="ECO:0000313" key="2">
    <source>
        <dbReference type="EMBL" id="KAG0545936.1"/>
    </source>
</evidence>
<dbReference type="Proteomes" id="UP000807115">
    <property type="component" value="Chromosome 2"/>
</dbReference>
<reference evidence="2" key="1">
    <citation type="journal article" date="2019" name="BMC Genomics">
        <title>A new reference genome for Sorghum bicolor reveals high levels of sequence similarity between sweet and grain genotypes: implications for the genetics of sugar metabolism.</title>
        <authorList>
            <person name="Cooper E.A."/>
            <person name="Brenton Z.W."/>
            <person name="Flinn B.S."/>
            <person name="Jenkins J."/>
            <person name="Shu S."/>
            <person name="Flowers D."/>
            <person name="Luo F."/>
            <person name="Wang Y."/>
            <person name="Xia P."/>
            <person name="Barry K."/>
            <person name="Daum C."/>
            <person name="Lipzen A."/>
            <person name="Yoshinaga Y."/>
            <person name="Schmutz J."/>
            <person name="Saski C."/>
            <person name="Vermerris W."/>
            <person name="Kresovich S."/>
        </authorList>
    </citation>
    <scope>NUCLEOTIDE SEQUENCE</scope>
</reference>
<proteinExistence type="predicted"/>
<evidence type="ECO:0000256" key="1">
    <source>
        <dbReference type="SAM" id="MobiDB-lite"/>
    </source>
</evidence>